<evidence type="ECO:0000259" key="4">
    <source>
        <dbReference type="PROSITE" id="PS50137"/>
    </source>
</evidence>
<keyword evidence="2 3" id="KW-0694">RNA-binding</keyword>
<keyword evidence="1" id="KW-0677">Repeat</keyword>
<evidence type="ECO:0000313" key="6">
    <source>
        <dbReference type="Proteomes" id="UP001341840"/>
    </source>
</evidence>
<evidence type="ECO:0000256" key="3">
    <source>
        <dbReference type="PROSITE-ProRule" id="PRU00266"/>
    </source>
</evidence>
<evidence type="ECO:0000256" key="1">
    <source>
        <dbReference type="ARBA" id="ARBA00022737"/>
    </source>
</evidence>
<dbReference type="Pfam" id="PF00035">
    <property type="entry name" value="dsrm"/>
    <property type="match status" value="1"/>
</dbReference>
<proteinExistence type="predicted"/>
<evidence type="ECO:0000256" key="2">
    <source>
        <dbReference type="ARBA" id="ARBA00022884"/>
    </source>
</evidence>
<sequence>MVENHVDDMLDFEDYRTDARSMAGLRKIPEASAKASDVGNRTIQEYQMYKTKVQELCQKRSWSLPEYETTRGGPDHNPGFTAAVTVTGIRFEIQSSCRSSKEAQNNAAMLAFQHLSSSSQPPPSFITSGRIFCLSHDDLAFLCRNQTYCLCFGDCCC</sequence>
<reference evidence="5 6" key="1">
    <citation type="journal article" date="2023" name="Plants (Basel)">
        <title>Bridging the Gap: Combining Genomics and Transcriptomics Approaches to Understand Stylosanthes scabra, an Orphan Legume from the Brazilian Caatinga.</title>
        <authorList>
            <person name="Ferreira-Neto J.R.C."/>
            <person name="da Silva M.D."/>
            <person name="Binneck E."/>
            <person name="de Melo N.F."/>
            <person name="da Silva R.H."/>
            <person name="de Melo A.L.T.M."/>
            <person name="Pandolfi V."/>
            <person name="Bustamante F.O."/>
            <person name="Brasileiro-Vidal A.C."/>
            <person name="Benko-Iseppon A.M."/>
        </authorList>
    </citation>
    <scope>NUCLEOTIDE SEQUENCE [LARGE SCALE GENOMIC DNA]</scope>
    <source>
        <tissue evidence="5">Leaves</tissue>
    </source>
</reference>
<dbReference type="PANTHER" id="PTHR46031">
    <property type="match status" value="1"/>
</dbReference>
<dbReference type="PROSITE" id="PS50137">
    <property type="entry name" value="DS_RBD"/>
    <property type="match status" value="1"/>
</dbReference>
<dbReference type="InterPro" id="IPR014720">
    <property type="entry name" value="dsRBD_dom"/>
</dbReference>
<organism evidence="5 6">
    <name type="scientific">Stylosanthes scabra</name>
    <dbReference type="NCBI Taxonomy" id="79078"/>
    <lineage>
        <taxon>Eukaryota</taxon>
        <taxon>Viridiplantae</taxon>
        <taxon>Streptophyta</taxon>
        <taxon>Embryophyta</taxon>
        <taxon>Tracheophyta</taxon>
        <taxon>Spermatophyta</taxon>
        <taxon>Magnoliopsida</taxon>
        <taxon>eudicotyledons</taxon>
        <taxon>Gunneridae</taxon>
        <taxon>Pentapetalae</taxon>
        <taxon>rosids</taxon>
        <taxon>fabids</taxon>
        <taxon>Fabales</taxon>
        <taxon>Fabaceae</taxon>
        <taxon>Papilionoideae</taxon>
        <taxon>50 kb inversion clade</taxon>
        <taxon>dalbergioids sensu lato</taxon>
        <taxon>Dalbergieae</taxon>
        <taxon>Pterocarpus clade</taxon>
        <taxon>Stylosanthes</taxon>
    </lineage>
</organism>
<dbReference type="EMBL" id="JASCZI010090691">
    <property type="protein sequence ID" value="MED6145048.1"/>
    <property type="molecule type" value="Genomic_DNA"/>
</dbReference>
<feature type="domain" description="DRBM" evidence="4">
    <location>
        <begin position="48"/>
        <end position="117"/>
    </location>
</feature>
<accession>A0ABU6TAG9</accession>
<dbReference type="SUPFAM" id="SSF54768">
    <property type="entry name" value="dsRNA-binding domain-like"/>
    <property type="match status" value="1"/>
</dbReference>
<keyword evidence="6" id="KW-1185">Reference proteome</keyword>
<protein>
    <submittedName>
        <fullName evidence="5">HLA class II histocompatibility antigen, DR beta 4 chain</fullName>
    </submittedName>
</protein>
<name>A0ABU6TAG9_9FABA</name>
<comment type="caution">
    <text evidence="5">The sequence shown here is derived from an EMBL/GenBank/DDBJ whole genome shotgun (WGS) entry which is preliminary data.</text>
</comment>
<dbReference type="Proteomes" id="UP001341840">
    <property type="component" value="Unassembled WGS sequence"/>
</dbReference>
<dbReference type="SMART" id="SM00358">
    <property type="entry name" value="DSRM"/>
    <property type="match status" value="1"/>
</dbReference>
<dbReference type="Gene3D" id="3.30.160.20">
    <property type="match status" value="1"/>
</dbReference>
<gene>
    <name evidence="5" type="primary">DRB4_1</name>
    <name evidence="5" type="ORF">PIB30_021405</name>
</gene>
<dbReference type="PANTHER" id="PTHR46031:SF16">
    <property type="entry name" value="DOUBLE-STRANDED RNA-BINDING PROTEIN 4"/>
    <property type="match status" value="1"/>
</dbReference>
<evidence type="ECO:0000313" key="5">
    <source>
        <dbReference type="EMBL" id="MED6145048.1"/>
    </source>
</evidence>